<proteinExistence type="inferred from homology"/>
<feature type="domain" description="GtrA/DPMS transmembrane" evidence="7">
    <location>
        <begin position="15"/>
        <end position="123"/>
    </location>
</feature>
<keyword evidence="3 6" id="KW-0812">Transmembrane</keyword>
<evidence type="ECO:0000313" key="9">
    <source>
        <dbReference type="Proteomes" id="UP000183114"/>
    </source>
</evidence>
<feature type="transmembrane region" description="Helical" evidence="6">
    <location>
        <begin position="69"/>
        <end position="94"/>
    </location>
</feature>
<dbReference type="InterPro" id="IPR007267">
    <property type="entry name" value="GtrA_DPMS_TM"/>
</dbReference>
<dbReference type="EMBL" id="FNTF01000002">
    <property type="protein sequence ID" value="SED12810.1"/>
    <property type="molecule type" value="Genomic_DNA"/>
</dbReference>
<keyword evidence="5 6" id="KW-0472">Membrane</keyword>
<name>A0A1H4Y659_9PSED</name>
<dbReference type="RefSeq" id="WP_074874806.1">
    <property type="nucleotide sequence ID" value="NZ_FNTF01000002.1"/>
</dbReference>
<dbReference type="Proteomes" id="UP000183114">
    <property type="component" value="Unassembled WGS sequence"/>
</dbReference>
<accession>A0A1H4Y659</accession>
<feature type="transmembrane region" description="Helical" evidence="6">
    <location>
        <begin position="106"/>
        <end position="124"/>
    </location>
</feature>
<dbReference type="PANTHER" id="PTHR38459:SF1">
    <property type="entry name" value="PROPHAGE BACTOPRENOL-LINKED GLUCOSE TRANSLOCASE HOMOLOG"/>
    <property type="match status" value="1"/>
</dbReference>
<keyword evidence="4 6" id="KW-1133">Transmembrane helix</keyword>
<feature type="transmembrane region" description="Helical" evidence="6">
    <location>
        <begin position="39"/>
        <end position="57"/>
    </location>
</feature>
<dbReference type="Pfam" id="PF04138">
    <property type="entry name" value="GtrA_DPMS_TM"/>
    <property type="match status" value="1"/>
</dbReference>
<dbReference type="GO" id="GO:0000271">
    <property type="term" value="P:polysaccharide biosynthetic process"/>
    <property type="evidence" value="ECO:0007669"/>
    <property type="project" value="InterPro"/>
</dbReference>
<organism evidence="8 9">
    <name type="scientific">Pseudomonas frederiksbergensis</name>
    <dbReference type="NCBI Taxonomy" id="104087"/>
    <lineage>
        <taxon>Bacteria</taxon>
        <taxon>Pseudomonadati</taxon>
        <taxon>Pseudomonadota</taxon>
        <taxon>Gammaproteobacteria</taxon>
        <taxon>Pseudomonadales</taxon>
        <taxon>Pseudomonadaceae</taxon>
        <taxon>Pseudomonas</taxon>
    </lineage>
</organism>
<evidence type="ECO:0000256" key="1">
    <source>
        <dbReference type="ARBA" id="ARBA00004141"/>
    </source>
</evidence>
<evidence type="ECO:0000256" key="5">
    <source>
        <dbReference type="ARBA" id="ARBA00023136"/>
    </source>
</evidence>
<gene>
    <name evidence="8" type="ORF">SAMN04490185_2824</name>
</gene>
<evidence type="ECO:0000259" key="7">
    <source>
        <dbReference type="Pfam" id="PF04138"/>
    </source>
</evidence>
<comment type="similarity">
    <text evidence="2">Belongs to the GtrA family.</text>
</comment>
<protein>
    <submittedName>
        <fullName evidence="8">Putative flippase GtrA (Transmembrane translocase of bactoprenol-linked glucose)</fullName>
    </submittedName>
</protein>
<dbReference type="AlphaFoldDB" id="A0A1H4Y659"/>
<evidence type="ECO:0000313" key="8">
    <source>
        <dbReference type="EMBL" id="SED12810.1"/>
    </source>
</evidence>
<comment type="subcellular location">
    <subcellularLocation>
        <location evidence="1">Membrane</location>
        <topology evidence="1">Multi-pass membrane protein</topology>
    </subcellularLocation>
</comment>
<dbReference type="PANTHER" id="PTHR38459">
    <property type="entry name" value="PROPHAGE BACTOPRENOL-LINKED GLUCOSE TRANSLOCASE HOMOLOG"/>
    <property type="match status" value="1"/>
</dbReference>
<sequence>MPTLKSERLNKWFLFLIGGGLNTALTYGLYLLLNLVINYQASYIAAYLSGILFSYLFNSQIVFKLKKTWKGLLIYPSVYLIQYLISAALLHVLVESFGLPKEVAPLLIIVALLPTTYILSKIVLRASHKPQTNTDSQAPNEK</sequence>
<evidence type="ECO:0000256" key="4">
    <source>
        <dbReference type="ARBA" id="ARBA00022989"/>
    </source>
</evidence>
<dbReference type="InterPro" id="IPR051401">
    <property type="entry name" value="GtrA_CellWall_Glycosyl"/>
</dbReference>
<reference evidence="8 9" key="1">
    <citation type="submission" date="2016-10" db="EMBL/GenBank/DDBJ databases">
        <authorList>
            <person name="de Groot N.N."/>
        </authorList>
    </citation>
    <scope>NUCLEOTIDE SEQUENCE [LARGE SCALE GENOMIC DNA]</scope>
    <source>
        <strain evidence="8 9">BS3655</strain>
    </source>
</reference>
<dbReference type="GO" id="GO:0005886">
    <property type="term" value="C:plasma membrane"/>
    <property type="evidence" value="ECO:0007669"/>
    <property type="project" value="TreeGrafter"/>
</dbReference>
<evidence type="ECO:0000256" key="3">
    <source>
        <dbReference type="ARBA" id="ARBA00022692"/>
    </source>
</evidence>
<evidence type="ECO:0000256" key="2">
    <source>
        <dbReference type="ARBA" id="ARBA00009399"/>
    </source>
</evidence>
<evidence type="ECO:0000256" key="6">
    <source>
        <dbReference type="SAM" id="Phobius"/>
    </source>
</evidence>
<feature type="transmembrane region" description="Helical" evidence="6">
    <location>
        <begin position="12"/>
        <end position="33"/>
    </location>
</feature>